<evidence type="ECO:0000313" key="1">
    <source>
        <dbReference type="EnsemblPlants" id="Kaladp0067s0178.1.v1.1.CDS.1"/>
    </source>
</evidence>
<dbReference type="InterPro" id="IPR004320">
    <property type="entry name" value="BPS1_pln"/>
</dbReference>
<evidence type="ECO:0000313" key="2">
    <source>
        <dbReference type="Proteomes" id="UP000594263"/>
    </source>
</evidence>
<sequence>MAGKYHVRSVSLPATSHPTSIRVEQKLNSLKVLQQRRQATSTTTSASICSALSGLEQLNSCVDELLANPTAEAMISTHKREPWVDHLFDASVVILDACSASNDTVLEAKRQVHDLQSALRRRKGDSSIESSLSSYKCLRKRMRKDATKMITALKRVDTRVRASAVNILDIDSSRMIKLLTEATTITTAIFESLLSFLIGAPLSSLKETKWSLVQRLMNRKVAACESELVNEFVHAEAALIKIKCSSSEVDCDALERLATLETSLGGLEKCLENIFRCLVRSRVCLLNMMSH</sequence>
<protein>
    <submittedName>
        <fullName evidence="1">Uncharacterized protein</fullName>
    </submittedName>
</protein>
<dbReference type="GO" id="GO:0048367">
    <property type="term" value="P:shoot system development"/>
    <property type="evidence" value="ECO:0007669"/>
    <property type="project" value="InterPro"/>
</dbReference>
<dbReference type="Gramene" id="Kaladp0067s0178.1.v1.1">
    <property type="protein sequence ID" value="Kaladp0067s0178.1.v1.1.CDS.1"/>
    <property type="gene ID" value="Kaladp0067s0178.v1.1"/>
</dbReference>
<dbReference type="GO" id="GO:0048364">
    <property type="term" value="P:root development"/>
    <property type="evidence" value="ECO:0007669"/>
    <property type="project" value="InterPro"/>
</dbReference>
<reference evidence="1" key="1">
    <citation type="submission" date="2021-01" db="UniProtKB">
        <authorList>
            <consortium name="EnsemblPlants"/>
        </authorList>
    </citation>
    <scope>IDENTIFICATION</scope>
</reference>
<dbReference type="Proteomes" id="UP000594263">
    <property type="component" value="Unplaced"/>
</dbReference>
<dbReference type="PANTHER" id="PTHR33070:SF109">
    <property type="entry name" value="DOMAIN PROTEIN, PUTATIVE (DUF241)-RELATED"/>
    <property type="match status" value="1"/>
</dbReference>
<dbReference type="OMA" id="VNYIKFR"/>
<name>A0A7N0UG26_KALFE</name>
<dbReference type="Pfam" id="PF03087">
    <property type="entry name" value="BPS1"/>
    <property type="match status" value="1"/>
</dbReference>
<dbReference type="EnsemblPlants" id="Kaladp0067s0178.1.v1.1">
    <property type="protein sequence ID" value="Kaladp0067s0178.1.v1.1.CDS.1"/>
    <property type="gene ID" value="Kaladp0067s0178.v1.1"/>
</dbReference>
<organism evidence="1 2">
    <name type="scientific">Kalanchoe fedtschenkoi</name>
    <name type="common">Lavender scallops</name>
    <name type="synonym">South American air plant</name>
    <dbReference type="NCBI Taxonomy" id="63787"/>
    <lineage>
        <taxon>Eukaryota</taxon>
        <taxon>Viridiplantae</taxon>
        <taxon>Streptophyta</taxon>
        <taxon>Embryophyta</taxon>
        <taxon>Tracheophyta</taxon>
        <taxon>Spermatophyta</taxon>
        <taxon>Magnoliopsida</taxon>
        <taxon>eudicotyledons</taxon>
        <taxon>Gunneridae</taxon>
        <taxon>Pentapetalae</taxon>
        <taxon>Saxifragales</taxon>
        <taxon>Crassulaceae</taxon>
        <taxon>Kalanchoe</taxon>
    </lineage>
</organism>
<dbReference type="AlphaFoldDB" id="A0A7N0UG26"/>
<dbReference type="PANTHER" id="PTHR33070">
    <property type="entry name" value="OS06G0725500 PROTEIN"/>
    <property type="match status" value="1"/>
</dbReference>
<accession>A0A7N0UG26</accession>
<proteinExistence type="predicted"/>
<keyword evidence="2" id="KW-1185">Reference proteome</keyword>